<evidence type="ECO:0000313" key="3">
    <source>
        <dbReference type="Proteomes" id="UP000185781"/>
    </source>
</evidence>
<feature type="chain" id="PRO_5012026400" evidence="1">
    <location>
        <begin position="21"/>
        <end position="254"/>
    </location>
</feature>
<gene>
    <name evidence="2" type="ORF">SAMN05421785_10390</name>
</gene>
<dbReference type="RefSeq" id="WP_076391111.1">
    <property type="nucleotide sequence ID" value="NZ_FTOV01000003.1"/>
</dbReference>
<keyword evidence="1" id="KW-0732">Signal</keyword>
<feature type="signal peptide" evidence="1">
    <location>
        <begin position="1"/>
        <end position="20"/>
    </location>
</feature>
<dbReference type="OrthoDB" id="1440774at2"/>
<dbReference type="STRING" id="373672.SAMN05421785_10390"/>
<dbReference type="EMBL" id="FTOV01000003">
    <property type="protein sequence ID" value="SIS83372.1"/>
    <property type="molecule type" value="Genomic_DNA"/>
</dbReference>
<dbReference type="Proteomes" id="UP000185781">
    <property type="component" value="Unassembled WGS sequence"/>
</dbReference>
<sequence length="254" mass="29885">MKSKKIFLLLAIFFSFFPFSQKISFVPSIRVTYDSALNLGENFKKEQRFVLIGNSQDYYFGANQNYLNDTGQYESKGVDLRAISDYFQERVIGKSGIINTFLTVTENKIRYQEALKLQWVLYSDTKMINGIKCQMAATNKFGRRWIAYFSKEYSQSLGPYKFNGLPGLIFELYDTRDDYHFTASKVEKFDDEFSFNIGAFKKYNKQDYLKASFNLRFTSASLPVLQGEMRKEFDDMMKRKQKRFNNPLELKPFE</sequence>
<evidence type="ECO:0000313" key="2">
    <source>
        <dbReference type="EMBL" id="SIS83372.1"/>
    </source>
</evidence>
<reference evidence="2 3" key="1">
    <citation type="submission" date="2017-01" db="EMBL/GenBank/DDBJ databases">
        <authorList>
            <person name="Mah S.A."/>
            <person name="Swanson W.J."/>
            <person name="Moy G.W."/>
            <person name="Vacquier V.D."/>
        </authorList>
    </citation>
    <scope>NUCLEOTIDE SEQUENCE [LARGE SCALE GENOMIC DNA]</scope>
    <source>
        <strain evidence="2 3">DSM 18014</strain>
    </source>
</reference>
<evidence type="ECO:0000256" key="1">
    <source>
        <dbReference type="SAM" id="SignalP"/>
    </source>
</evidence>
<accession>A0A1N7MBF8</accession>
<dbReference type="NCBIfam" id="TIGR01200">
    <property type="entry name" value="GLPGLI"/>
    <property type="match status" value="1"/>
</dbReference>
<dbReference type="AlphaFoldDB" id="A0A1N7MBF8"/>
<dbReference type="InterPro" id="IPR005901">
    <property type="entry name" value="GLPGLI"/>
</dbReference>
<name>A0A1N7MBF8_9FLAO</name>
<protein>
    <submittedName>
        <fullName evidence="2">GLPGLI family protein</fullName>
    </submittedName>
</protein>
<organism evidence="2 3">
    <name type="scientific">Chryseobacterium gambrini</name>
    <dbReference type="NCBI Taxonomy" id="373672"/>
    <lineage>
        <taxon>Bacteria</taxon>
        <taxon>Pseudomonadati</taxon>
        <taxon>Bacteroidota</taxon>
        <taxon>Flavobacteriia</taxon>
        <taxon>Flavobacteriales</taxon>
        <taxon>Weeksellaceae</taxon>
        <taxon>Chryseobacterium group</taxon>
        <taxon>Chryseobacterium</taxon>
    </lineage>
</organism>
<proteinExistence type="predicted"/>